<dbReference type="Gene3D" id="3.30.559.30">
    <property type="entry name" value="Nonribosomal peptide synthetase, condensation domain"/>
    <property type="match status" value="5"/>
</dbReference>
<feature type="domain" description="Carrier" evidence="9">
    <location>
        <begin position="4067"/>
        <end position="4142"/>
    </location>
</feature>
<dbReference type="CDD" id="cd19534">
    <property type="entry name" value="E_NRPS"/>
    <property type="match status" value="2"/>
</dbReference>
<sequence>MTANIKDIYALSPTQRGMLFHTLYSPDSGVYVVSYSCTFQGAIDVALFEKAWNKVIERHDILRTGFVWEDIEKPVQVVYDQLHVSLEQYDWRGMIEDQQQERFDAYLRDNRSKGFQLSEVPLMRLSLIQLQEDCYQFVWMFHHILLDGWSISIVMGEVFAFYGAFIQGQNLRLPGIRPYRDYIAWNQKQDVQQAEQFWRNLLQGVGAPTSLPPSRIKGNSGYEEIGTALSVNVTNELRNLARQHQLTLNTFVQGAWGLLLSRYTREQNVIFGATVSGRPANLPGVESMVGLFINTLPVRVNADPQMDAISYLKQLQELQASIRDYEYCPLSDVQAWSEVARGQALFESIIVFENYPIQQTKEEERGLLNMITRIHSEEQTNYPLTISVVPGDFLELSISYDRSIFDKDMIQQMIANLHTVLEAMAASSTQELASIPILTPEDREQVLAISAGEVIDYDASGCVHELIREQAERTPDALAVVCGAVSMTYRDLNGQANRVAAYLRQLGAGPGKLVGLFCDRSVELAIALLGVLKAGAAYVPIDPAYPQERIAYMIDDAQMSFLLTKTDLASQLPVNSATVICLDAERDAISAQSGEELEADVTGDHPAYVIYTSGSTGVPKGVVVPHRAMLNHNLSAAAHFELTAADRALQFATISFDAAVEEFFPTWIHGAALVMMPERLMSPAECCQLVELHQITVLNFPTAYWHEWVSEMAEGTISLPSTVRAVIVGGERPSPERLADWQRIVGNQVAWYNTYGPTEATVSCTVYRAIDASSDDELVYEEIPIGRPIANTRIYILDENKDLVPIGVPGEMYIGGAGLAQGYLHRPELTAERFLPSPFEDGERLYRTGDIGRYLHDGQLEFWGRVDYQVKIRGFRIELEEIEVVLLRHPKVRHAITIAHADQRGDNRLVAYVVLREEEHLENGELRHYVMERLPVYMVPAAIVILPELPLTPSGKVDRKALPAPDFSQLTREQEYVAPRNGVEETLCRIWSEVLGVNRVGIYDNFFELGGDSILSIQVVSKAAQAGLSLSPRHIFEHRTISELSAVAKSAGISANEQGMVTGPVPLTPNQQWFFEQDITNRHQWNQAMFLTVEQPVHVVAMEQAVARLIEHHDALRMHYTLTEDSTWVQHMGDRLEKTPFERVDLSHVPSDEQQAVLEYKAEEYQQSLSLNGPLIRVVLFDLGRQERAHLLITIHHLVVDGMSWRILLEDLQTVYEAFVKGEQAVLPPKTTSFKHWSEQLVSYAQSGALMHEVNNWVEASPSQIAALPTDYELDSRTDKLVNTEASTATMAVELSEAETQSLLREVPNAYRTQLRDVLVTALAHTIAEWTQSESVAIDMVGHGREELMDGVDLSRTVGWFTFVYPIYLEIDRSTAAKLGDAIIRTKERLAAIPNNGIGYSILRCLGDEASREALRHLPQAAISFNYLEQTNQQQKPGDGEGRFSIATESSGSVLHTANKRTYLLDINAMIVCGKLHMTWSYSSDLYKSETIEELAGEYVTALRALIAHCLSAEAGRFTPSDFPLAALTQEQLDEHLASYRQIEDIYLISPMQEGMLFHAIYSPDSQLYFEQSSFALQGKLNIDAFEQAWQTVLDRHSILRSGFMWNGVDKPHQFVLRSLQVPFEHQDWRGMEQEEQTIQWEKLLEQDKERTFDLAAPPLMRFALIRTEERLYKFVWSFHHILLDGWSVLTLLGEVLTSYNSLVQGKEIQLLPVTSAYRDYIAWLQRQDMQAAEAYWRTQLSGFAAPTALPIERRKGEQQEQGETKVTYTLSAKATARLQAMTRHYDLTISTLIQGAWGLLLSRYANEEDVLFGTTVAGRPTELPGFESMIGLFINSLPVRVTVDEEQPVQQWLKQLNKQMVAIRHQFEYSPLAQVQGWSDVPNGISLFDSLVVFQNYPVQDVPEQDHPDALQLHSFHTSEQTNYPITLVAESGDELQLQVLFDPKLFTASSVERMLVHLGTLLQEMANRPAQKIGNLQLLSEQERKQTLVEWNSTHTELPLDKTVAEWFAEQVRIQPGAVAIVSEKQAVTYGELSRMAERLAHSFIQNGVASGDIVAICMERSIESVAGMLGIWKVGGAYLPLDSTYPQERLSYMLAESQVKVLLTQERVREQLPPFAGRIVVVEQELQAEVGDGAEVNGGSEAAEEAVNAQVQLPPAAGMDQLAYVIFTSGSTGQPKGVEITHRGLMNLIGWHRRTYDVQAADRATMLAGVAFDASVWELWPYVTAGASIYIANEETRLNPIALRNWLLENEITLSFIPTPLAEPMLTLEWPDRCKLRAILTGGDRLAQYPPDTLPFALHNHYGPSESTVVATACQVPTQSSKSPSESAPSIGRPIANIRVYILDRKLRPVPQGVPGEMYVGGEGLARGYMNRPDLTAERFIDSPFVQGERLYRTGDLARHLPSGDIEFLGRNDDQVKIRGYRIELGEIHAAIAEHAAVREASVVVREDRPGDKRLVAYIVLHQKQQDDQHDGAVHSVRSYLQERLPDYMVPLAFVTLDALPLTANGKVDHKQLPAPAWEQMLNAGSYVAPRNEVERSLTAIWEEVLGLEQVGIHDNFFELGGDSILSIQVMSRASREGIRLTPKIIFGHPTVAQLSEVAEWSERTVAEQGLVTGQVELTPIQQWFFEQPLAHRHHWNQAMILTVQQPVHVQALELTIQALVAHHDALRVRFMKEAQDWRQNNLGLDETVILATEDLSQLSESAQSEAITLLAETVQSSLNIEHGPLMRAVLFNLGANQPSRLLIVTHHLVIDAVSWRIILEDLEEAYTQACQGITPQLQPKTTSFQQWSAQLQQYAQLEQTRKEASYWLALTEREFASLPVDVRLTEDDDRRSLNTAASSRTEAAALTKEETQALLQQVPAVYRTQINDVLLTALMLAMRQFTGQSSMLIHMEGHGREEIADGVDVSRTVGWFTSIYPVYLELAPDTALGEALCSIKEQLRQVPERGLGYGVLRYLSDDQQLRAKLQSLPTPEISFNYLGQFHQLQKEAASIFGAASEDYGVVQNPSDPLAHLLDVAGIIVEGQLQLTLSYSSNLFREEEMHALIVHFAQSLRSLIAHCQSAEAGKFTPSDFPLARLSQVEIDRHLTNTEQIEDAYGLAPAQEGMLFHSIYAPSSGVYIQQVSFTLQGSLNRQAWQQAWKMLCDQHPILRTAFLWEGISEPHQVVYPRVTIPFTDLDWSGYGAEEQSALVAEFLREDRVKGFVLDNAPLMRMAMIRLSDDCCQFIWTFHHLLFDGWSTPIILGELATIYHALCSKQPLELIAGRPYRDYIAWLYKQDEHEAEQFWTDKLRGFTAPIRLPVERSQTAEAAGNKDVEHLLSKEVTQRLQQLARQHNVTLNTVVQGAWAILLYRYTGERDVVFGSTVAGRPADLQGSEHMVGLFINTLPVRVQVNPDEAAQNWLRRLQDQLVEQREYEFCPLVKIQSWSEVPRGISLFDSIVVFENYPIGPPAEQAGEGVVITSSETIDQTNYPLMVAAVPGEELSLRIAYDTARYGDDAISRMMGHLTALLTGLAADWSLTVATLPILTEAERNELLPAEPISMPAADVRCIHEWFEQQAAARPDNIAVVYEKHALTYTELNEQANRLARYLQKQGAGPETMVGLCMERSHNLIVSILGILKAGAAYVPLDPVYPAERLSFMLEDSETPLVLTQAQHQDSLPTVGVRMICLDAIQDELALESGDNLGTTAAPDNLAYVIYTSGSTGKPKGVAVCHEHVVRLFTSTEAWYGFHEQDVWTLFHSYAFDFSVWEMWGALLYGGKLVVVSYYTSRATDEFYQLLAAEQVTVLNQTPSAFQQLIRAEERMGIADLALRYVIFGGEALDLPALSPWFERHGEDYPTLVNMYGITETTVHVTYRPITMKDVHEASGSLIGKPIPDLHIYVLDSALQPVPVGVTGEMYIAGAGVTRGYLNRAELTAERFILNPFSQQPEARMYKSGDLACWKANGELEYVGRADEQVKIRGFRIELGEIESVLAQYPSVREVTVMARQDGEEDKRLVAYLTTEDADITVAGLRAHLANRLPDYMIPAAFVIMDAFPLTSNGKVDRKALPAPEISHLDLKRSYIAPRNPTEEKLSAIWAEVMGIERVGIEDNFFELGGHSLLATRLISRIRDAFQVEVPLAALFESPTVASLVATIQQAQEEQAGTAMLDELLKELDGISEEELLQMLAEQAADKENE</sequence>
<dbReference type="FunFam" id="3.40.50.980:FF:000001">
    <property type="entry name" value="Non-ribosomal peptide synthetase"/>
    <property type="match status" value="3"/>
</dbReference>
<dbReference type="PANTHER" id="PTHR45527:SF1">
    <property type="entry name" value="FATTY ACID SYNTHASE"/>
    <property type="match status" value="1"/>
</dbReference>
<dbReference type="SUPFAM" id="SSF52777">
    <property type="entry name" value="CoA-dependent acyltransferases"/>
    <property type="match status" value="10"/>
</dbReference>
<dbReference type="InterPro" id="IPR000873">
    <property type="entry name" value="AMP-dep_synth/lig_dom"/>
</dbReference>
<dbReference type="FunFam" id="3.30.300.30:FF:000010">
    <property type="entry name" value="Enterobactin synthetase component F"/>
    <property type="match status" value="3"/>
</dbReference>
<dbReference type="SUPFAM" id="SSF47336">
    <property type="entry name" value="ACP-like"/>
    <property type="match status" value="3"/>
</dbReference>
<gene>
    <name evidence="10" type="ORF">HMI46_24520</name>
</gene>
<dbReference type="Gene3D" id="2.30.38.10">
    <property type="entry name" value="Luciferase, Domain 3"/>
    <property type="match status" value="3"/>
</dbReference>
<dbReference type="InterPro" id="IPR001242">
    <property type="entry name" value="Condensation_dom"/>
</dbReference>
<dbReference type="NCBIfam" id="NF003417">
    <property type="entry name" value="PRK04813.1"/>
    <property type="match status" value="3"/>
</dbReference>
<dbReference type="Pfam" id="PF13193">
    <property type="entry name" value="AMP-binding_C"/>
    <property type="match status" value="3"/>
</dbReference>
<dbReference type="Proteomes" id="UP000552038">
    <property type="component" value="Unassembled WGS sequence"/>
</dbReference>
<dbReference type="FunFam" id="3.40.50.980:FF:000002">
    <property type="entry name" value="Enterobactin synthetase component F"/>
    <property type="match status" value="1"/>
</dbReference>
<dbReference type="PANTHER" id="PTHR45527">
    <property type="entry name" value="NONRIBOSOMAL PEPTIDE SYNTHETASE"/>
    <property type="match status" value="1"/>
</dbReference>
<dbReference type="InterPro" id="IPR023213">
    <property type="entry name" value="CAT-like_dom_sf"/>
</dbReference>
<dbReference type="Pfam" id="PF00668">
    <property type="entry name" value="Condensation"/>
    <property type="match status" value="5"/>
</dbReference>
<organism evidence="10 11">
    <name type="scientific">Paenibacillus alvei</name>
    <name type="common">Bacillus alvei</name>
    <dbReference type="NCBI Taxonomy" id="44250"/>
    <lineage>
        <taxon>Bacteria</taxon>
        <taxon>Bacillati</taxon>
        <taxon>Bacillota</taxon>
        <taxon>Bacilli</taxon>
        <taxon>Bacillales</taxon>
        <taxon>Paenibacillaceae</taxon>
        <taxon>Paenibacillus</taxon>
    </lineage>
</organism>
<dbReference type="InterPro" id="IPR020806">
    <property type="entry name" value="PKS_PP-bd"/>
</dbReference>
<evidence type="ECO:0000256" key="4">
    <source>
        <dbReference type="ARBA" id="ARBA00022553"/>
    </source>
</evidence>
<dbReference type="Gene3D" id="3.30.300.30">
    <property type="match status" value="3"/>
</dbReference>
<dbReference type="NCBIfam" id="TIGR01720">
    <property type="entry name" value="NRPS-para261"/>
    <property type="match status" value="2"/>
</dbReference>
<dbReference type="InterPro" id="IPR020845">
    <property type="entry name" value="AMP-binding_CS"/>
</dbReference>
<keyword evidence="5" id="KW-0436">Ligase</keyword>
<dbReference type="InterPro" id="IPR010071">
    <property type="entry name" value="AA_adenyl_dom"/>
</dbReference>
<dbReference type="PROSITE" id="PS00012">
    <property type="entry name" value="PHOSPHOPANTETHEINE"/>
    <property type="match status" value="2"/>
</dbReference>
<keyword evidence="8" id="KW-0511">Multifunctional enzyme</keyword>
<dbReference type="InterPro" id="IPR006162">
    <property type="entry name" value="Ppantetheine_attach_site"/>
</dbReference>
<dbReference type="Gene3D" id="3.40.50.980">
    <property type="match status" value="6"/>
</dbReference>
<evidence type="ECO:0000256" key="2">
    <source>
        <dbReference type="ARBA" id="ARBA00006432"/>
    </source>
</evidence>
<dbReference type="CDD" id="cd17643">
    <property type="entry name" value="A_NRPS_Cytc1-like"/>
    <property type="match status" value="1"/>
</dbReference>
<comment type="similarity">
    <text evidence="2">Belongs to the ATP-dependent AMP-binding enzyme family.</text>
</comment>
<dbReference type="CDD" id="cd17651">
    <property type="entry name" value="A_NRPS_VisG_like"/>
    <property type="match status" value="1"/>
</dbReference>
<dbReference type="FunFam" id="2.30.38.10:FF:000001">
    <property type="entry name" value="Non-ribosomal peptide synthetase PvdI"/>
    <property type="match status" value="3"/>
</dbReference>
<dbReference type="InterPro" id="IPR025110">
    <property type="entry name" value="AMP-bd_C"/>
</dbReference>
<dbReference type="GO" id="GO:0043041">
    <property type="term" value="P:amino acid activation for nonribosomal peptide biosynthetic process"/>
    <property type="evidence" value="ECO:0007669"/>
    <property type="project" value="TreeGrafter"/>
</dbReference>
<keyword evidence="6" id="KW-0677">Repeat</keyword>
<feature type="domain" description="Carrier" evidence="9">
    <location>
        <begin position="2532"/>
        <end position="2606"/>
    </location>
</feature>
<evidence type="ECO:0000313" key="11">
    <source>
        <dbReference type="Proteomes" id="UP000552038"/>
    </source>
</evidence>
<dbReference type="Gene3D" id="1.10.1200.10">
    <property type="entry name" value="ACP-like"/>
    <property type="match status" value="2"/>
</dbReference>
<dbReference type="Gene3D" id="3.30.559.10">
    <property type="entry name" value="Chloramphenicol acetyltransferase-like domain"/>
    <property type="match status" value="5"/>
</dbReference>
<comment type="cofactor">
    <cofactor evidence="1">
        <name>pantetheine 4'-phosphate</name>
        <dbReference type="ChEBI" id="CHEBI:47942"/>
    </cofactor>
</comment>
<dbReference type="GO" id="GO:0016874">
    <property type="term" value="F:ligase activity"/>
    <property type="evidence" value="ECO:0007669"/>
    <property type="project" value="UniProtKB-KW"/>
</dbReference>
<dbReference type="Gene3D" id="3.40.50.1820">
    <property type="entry name" value="alpha/beta hydrolase"/>
    <property type="match status" value="1"/>
</dbReference>
<keyword evidence="7" id="KW-0045">Antibiotic biosynthesis</keyword>
<dbReference type="RefSeq" id="WP_171419432.1">
    <property type="nucleotide sequence ID" value="NZ_JABFOR010000053.1"/>
</dbReference>
<keyword evidence="4" id="KW-0597">Phosphoprotein</keyword>
<dbReference type="InterPro" id="IPR045851">
    <property type="entry name" value="AMP-bd_C_sf"/>
</dbReference>
<evidence type="ECO:0000256" key="5">
    <source>
        <dbReference type="ARBA" id="ARBA00022598"/>
    </source>
</evidence>
<dbReference type="FunFam" id="1.10.1200.10:FF:000005">
    <property type="entry name" value="Nonribosomal peptide synthetase 1"/>
    <property type="match status" value="3"/>
</dbReference>
<dbReference type="GO" id="GO:0005737">
    <property type="term" value="C:cytoplasm"/>
    <property type="evidence" value="ECO:0007669"/>
    <property type="project" value="TreeGrafter"/>
</dbReference>
<dbReference type="GO" id="GO:0008610">
    <property type="term" value="P:lipid biosynthetic process"/>
    <property type="evidence" value="ECO:0007669"/>
    <property type="project" value="UniProtKB-ARBA"/>
</dbReference>
<reference evidence="10 11" key="1">
    <citation type="submission" date="2020-05" db="EMBL/GenBank/DDBJ databases">
        <title>Whole genome sequencing and identification of novel metabolites from Paenibacillus alvei strain JR949.</title>
        <authorList>
            <person name="Rajendhran J."/>
            <person name="Sree Pranav P."/>
            <person name="Mahalakshmi B."/>
            <person name="Karthikeyan R."/>
        </authorList>
    </citation>
    <scope>NUCLEOTIDE SEQUENCE [LARGE SCALE GENOMIC DNA]</scope>
    <source>
        <strain evidence="10 11">JR949</strain>
    </source>
</reference>
<protein>
    <submittedName>
        <fullName evidence="10">Amino acid adenylation domain-containing protein</fullName>
    </submittedName>
</protein>
<dbReference type="FunFam" id="3.40.50.12780:FF:000012">
    <property type="entry name" value="Non-ribosomal peptide synthetase"/>
    <property type="match status" value="3"/>
</dbReference>
<dbReference type="EMBL" id="JABFOR010000053">
    <property type="protein sequence ID" value="NOJ73682.1"/>
    <property type="molecule type" value="Genomic_DNA"/>
</dbReference>
<evidence type="ECO:0000313" key="10">
    <source>
        <dbReference type="EMBL" id="NOJ73682.1"/>
    </source>
</evidence>
<dbReference type="NCBIfam" id="TIGR01733">
    <property type="entry name" value="AA-adenyl-dom"/>
    <property type="match status" value="3"/>
</dbReference>
<dbReference type="InterPro" id="IPR010060">
    <property type="entry name" value="NRPS_synth"/>
</dbReference>
<dbReference type="GO" id="GO:0017000">
    <property type="term" value="P:antibiotic biosynthetic process"/>
    <property type="evidence" value="ECO:0007669"/>
    <property type="project" value="UniProtKB-KW"/>
</dbReference>
<dbReference type="GO" id="GO:0031177">
    <property type="term" value="F:phosphopantetheine binding"/>
    <property type="evidence" value="ECO:0007669"/>
    <property type="project" value="InterPro"/>
</dbReference>
<dbReference type="InterPro" id="IPR029058">
    <property type="entry name" value="AB_hydrolase_fold"/>
</dbReference>
<dbReference type="Pfam" id="PF00501">
    <property type="entry name" value="AMP-binding"/>
    <property type="match status" value="3"/>
</dbReference>
<proteinExistence type="inferred from homology"/>
<evidence type="ECO:0000259" key="9">
    <source>
        <dbReference type="PROSITE" id="PS50075"/>
    </source>
</evidence>
<keyword evidence="3" id="KW-0596">Phosphopantetheine</keyword>
<dbReference type="SUPFAM" id="SSF56801">
    <property type="entry name" value="Acetyl-CoA synthetase-like"/>
    <property type="match status" value="3"/>
</dbReference>
<evidence type="ECO:0000256" key="8">
    <source>
        <dbReference type="ARBA" id="ARBA00023268"/>
    </source>
</evidence>
<dbReference type="GO" id="GO:0044550">
    <property type="term" value="P:secondary metabolite biosynthetic process"/>
    <property type="evidence" value="ECO:0007669"/>
    <property type="project" value="UniProtKB-ARBA"/>
</dbReference>
<evidence type="ECO:0000256" key="6">
    <source>
        <dbReference type="ARBA" id="ARBA00022737"/>
    </source>
</evidence>
<dbReference type="SMART" id="SM00823">
    <property type="entry name" value="PKS_PP"/>
    <property type="match status" value="3"/>
</dbReference>
<evidence type="ECO:0000256" key="3">
    <source>
        <dbReference type="ARBA" id="ARBA00022450"/>
    </source>
</evidence>
<evidence type="ECO:0000256" key="1">
    <source>
        <dbReference type="ARBA" id="ARBA00001957"/>
    </source>
</evidence>
<dbReference type="InterPro" id="IPR009081">
    <property type="entry name" value="PP-bd_ACP"/>
</dbReference>
<comment type="caution">
    <text evidence="10">The sequence shown here is derived from an EMBL/GenBank/DDBJ whole genome shotgun (WGS) entry which is preliminary data.</text>
</comment>
<feature type="domain" description="Carrier" evidence="9">
    <location>
        <begin position="978"/>
        <end position="1052"/>
    </location>
</feature>
<name>A0AAP7A6Y4_PAEAL</name>
<dbReference type="Pfam" id="PF00550">
    <property type="entry name" value="PP-binding"/>
    <property type="match status" value="3"/>
</dbReference>
<evidence type="ECO:0000256" key="7">
    <source>
        <dbReference type="ARBA" id="ARBA00023194"/>
    </source>
</evidence>
<dbReference type="PROSITE" id="PS50075">
    <property type="entry name" value="CARRIER"/>
    <property type="match status" value="3"/>
</dbReference>
<dbReference type="CDD" id="cd05930">
    <property type="entry name" value="A_NRPS"/>
    <property type="match status" value="1"/>
</dbReference>
<dbReference type="PROSITE" id="PS00455">
    <property type="entry name" value="AMP_BINDING"/>
    <property type="match status" value="3"/>
</dbReference>
<accession>A0AAP7A6Y4</accession>
<dbReference type="InterPro" id="IPR036736">
    <property type="entry name" value="ACP-like_sf"/>
</dbReference>
<dbReference type="CDD" id="cd19543">
    <property type="entry name" value="DCL_NRPS"/>
    <property type="match status" value="3"/>
</dbReference>